<evidence type="ECO:0000259" key="1">
    <source>
        <dbReference type="PROSITE" id="PS50097"/>
    </source>
</evidence>
<dbReference type="Proteomes" id="UP001497382">
    <property type="component" value="Unassembled WGS sequence"/>
</dbReference>
<accession>A0AAV1ZA39</accession>
<dbReference type="FunFam" id="3.30.710.10:FF:000159">
    <property type="entry name" value="Speckle-type POZ protein B"/>
    <property type="match status" value="1"/>
</dbReference>
<dbReference type="InterPro" id="IPR000210">
    <property type="entry name" value="BTB/POZ_dom"/>
</dbReference>
<dbReference type="AlphaFoldDB" id="A0AAV1ZA39"/>
<feature type="domain" description="BTB" evidence="1">
    <location>
        <begin position="95"/>
        <end position="157"/>
    </location>
</feature>
<keyword evidence="3" id="KW-1185">Reference proteome</keyword>
<sequence>MMRYQSRKLMRYQSCLLHRKFKHLIEAGCTTTQILLEYSIGNSSFNLGSYSITGTLSIPSSIVYKGYAKNIPVGSLMELASDFERLLKPKATDFTDVNLKCENASFSVHKNILSVRSSVFAAMFTTGVKEKRENKVNISDISPQVLKTMLIYIYTGKTGELSVQSAGELLFAADKYQLQALKRVCSDYLKSFVSVENALNTLVLGHLHDNELKVFAMDFICNSREEFEVLEKTTEWTNLREKRPSLAMDVLTSMVKSKDKKLKKETHSQIIGIMHILITKTKG</sequence>
<dbReference type="InterPro" id="IPR011333">
    <property type="entry name" value="SKP1/BTB/POZ_sf"/>
</dbReference>
<dbReference type="Gene3D" id="3.30.710.10">
    <property type="entry name" value="Potassium Channel Kv1.1, Chain A"/>
    <property type="match status" value="1"/>
</dbReference>
<name>A0AAV1ZA39_9ARAC</name>
<dbReference type="SUPFAM" id="SSF54695">
    <property type="entry name" value="POZ domain"/>
    <property type="match status" value="1"/>
</dbReference>
<gene>
    <name evidence="2" type="ORF">LARSCL_LOCUS4163</name>
</gene>
<evidence type="ECO:0000313" key="3">
    <source>
        <dbReference type="Proteomes" id="UP001497382"/>
    </source>
</evidence>
<dbReference type="PANTHER" id="PTHR24413">
    <property type="entry name" value="SPECKLE-TYPE POZ PROTEIN"/>
    <property type="match status" value="1"/>
</dbReference>
<dbReference type="PROSITE" id="PS50097">
    <property type="entry name" value="BTB"/>
    <property type="match status" value="1"/>
</dbReference>
<protein>
    <recommendedName>
        <fullName evidence="1">BTB domain-containing protein</fullName>
    </recommendedName>
</protein>
<proteinExistence type="predicted"/>
<dbReference type="EMBL" id="CAXIEN010000034">
    <property type="protein sequence ID" value="CAL1268426.1"/>
    <property type="molecule type" value="Genomic_DNA"/>
</dbReference>
<dbReference type="Pfam" id="PF00651">
    <property type="entry name" value="BTB"/>
    <property type="match status" value="1"/>
</dbReference>
<evidence type="ECO:0000313" key="2">
    <source>
        <dbReference type="EMBL" id="CAL1268426.1"/>
    </source>
</evidence>
<dbReference type="Gene3D" id="1.25.40.420">
    <property type="match status" value="1"/>
</dbReference>
<dbReference type="SMART" id="SM00225">
    <property type="entry name" value="BTB"/>
    <property type="match status" value="1"/>
</dbReference>
<reference evidence="2 3" key="1">
    <citation type="submission" date="2024-04" db="EMBL/GenBank/DDBJ databases">
        <authorList>
            <person name="Rising A."/>
            <person name="Reimegard J."/>
            <person name="Sonavane S."/>
            <person name="Akerstrom W."/>
            <person name="Nylinder S."/>
            <person name="Hedman E."/>
            <person name="Kallberg Y."/>
        </authorList>
    </citation>
    <scope>NUCLEOTIDE SEQUENCE [LARGE SCALE GENOMIC DNA]</scope>
</reference>
<organism evidence="2 3">
    <name type="scientific">Larinioides sclopetarius</name>
    <dbReference type="NCBI Taxonomy" id="280406"/>
    <lineage>
        <taxon>Eukaryota</taxon>
        <taxon>Metazoa</taxon>
        <taxon>Ecdysozoa</taxon>
        <taxon>Arthropoda</taxon>
        <taxon>Chelicerata</taxon>
        <taxon>Arachnida</taxon>
        <taxon>Araneae</taxon>
        <taxon>Araneomorphae</taxon>
        <taxon>Entelegynae</taxon>
        <taxon>Araneoidea</taxon>
        <taxon>Araneidae</taxon>
        <taxon>Larinioides</taxon>
    </lineage>
</organism>
<comment type="caution">
    <text evidence="2">The sequence shown here is derived from an EMBL/GenBank/DDBJ whole genome shotgun (WGS) entry which is preliminary data.</text>
</comment>